<dbReference type="EMBL" id="MLAK01000788">
    <property type="protein sequence ID" value="OHT04574.1"/>
    <property type="molecule type" value="Genomic_DNA"/>
</dbReference>
<accession>A0A1J4K4G1</accession>
<gene>
    <name evidence="1" type="ORF">TRFO_27894</name>
</gene>
<dbReference type="GeneID" id="94840542"/>
<comment type="caution">
    <text evidence="1">The sequence shown here is derived from an EMBL/GenBank/DDBJ whole genome shotgun (WGS) entry which is preliminary data.</text>
</comment>
<dbReference type="RefSeq" id="XP_068357710.1">
    <property type="nucleotide sequence ID" value="XM_068505838.1"/>
</dbReference>
<reference evidence="1" key="1">
    <citation type="submission" date="2016-10" db="EMBL/GenBank/DDBJ databases">
        <authorList>
            <person name="Benchimol M."/>
            <person name="Almeida L.G."/>
            <person name="Vasconcelos A.T."/>
            <person name="Perreira-Neves A."/>
            <person name="Rosa I.A."/>
            <person name="Tasca T."/>
            <person name="Bogo M.R."/>
            <person name="de Souza W."/>
        </authorList>
    </citation>
    <scope>NUCLEOTIDE SEQUENCE [LARGE SCALE GENOMIC DNA]</scope>
    <source>
        <strain evidence="1">K</strain>
    </source>
</reference>
<keyword evidence="2" id="KW-1185">Reference proteome</keyword>
<organism evidence="1 2">
    <name type="scientific">Tritrichomonas foetus</name>
    <dbReference type="NCBI Taxonomy" id="1144522"/>
    <lineage>
        <taxon>Eukaryota</taxon>
        <taxon>Metamonada</taxon>
        <taxon>Parabasalia</taxon>
        <taxon>Tritrichomonadida</taxon>
        <taxon>Tritrichomonadidae</taxon>
        <taxon>Tritrichomonas</taxon>
    </lineage>
</organism>
<name>A0A1J4K4G1_9EUKA</name>
<dbReference type="AlphaFoldDB" id="A0A1J4K4G1"/>
<evidence type="ECO:0000313" key="1">
    <source>
        <dbReference type="EMBL" id="OHT04574.1"/>
    </source>
</evidence>
<evidence type="ECO:0008006" key="3">
    <source>
        <dbReference type="Google" id="ProtNLM"/>
    </source>
</evidence>
<evidence type="ECO:0000313" key="2">
    <source>
        <dbReference type="Proteomes" id="UP000179807"/>
    </source>
</evidence>
<dbReference type="VEuPathDB" id="TrichDB:TRFO_27894"/>
<sequence>MGRTKNRSNYKRYDINIDELQQWPYHLSKSTLQIGQHYPEQDDTWDCGPNSSGRALQMWYKNPKDFIDYSWFKNHCPKTLGSPQTPAGKTKQVICGILSFYLSVIVTKSLPDVGPSPRELADYISDNIKGIGRGIFSGKQSFSTILKEIKDDLNAGDPVIALIAWDPFSMHYVNVVGISDENDIAILDTDNALYYYEESSFADLLDCSSYIPHNFYLSNYNLIRFEKF</sequence>
<protein>
    <recommendedName>
        <fullName evidence="3">Peptidase C39-like domain-containing protein</fullName>
    </recommendedName>
</protein>
<dbReference type="Proteomes" id="UP000179807">
    <property type="component" value="Unassembled WGS sequence"/>
</dbReference>
<proteinExistence type="predicted"/>